<gene>
    <name evidence="3" type="ORF">SCF082_LOCUS23055</name>
</gene>
<sequence>MHRFSKALAYLTLAVAIALPITAALVWIFWTPLAPLAAANTGGAYDLTALRPLARFAGFGVMLTAAAIQAYGLLGLRNTFLEASKDRALSEKAALDMKIIVNLDVMLARRKMRLKELAALIGVSEQALSMIKTNKVKGVRFETLVKICDVLDCQPGDILEFRRERDDGKIVTRYFIAFIIALIIPLSPYPTPAHGQTPEYKNTYILVAGRRLPYLYAISLHDALKPDNNNTPNAILSRNKVALDRLDGKLLGDPANLAVSEDGKSIYVVNHHGAINNAAFRQHGGRGKIAVLDADAAINPDNDRTANALRQHIDTGGFGALGVVLLPDLFAISNAENYLTEDGGNRITLVDRRTGSLRHVVELALGAPGFDCPDYPVPYTAPFGPPRGRAVLSPDATFGCFPNPNGLAMGSASDGRRYLFSANGGTDDVSVISVERALAGHPDAETLRIPVQIAPWGMTATPDGAHIIVSNGGSQRERRRGDSLSIINVDKAANGDSDAEVARVLVGTDTPGSQTHPLITTVTPDGDEIVTPNAGADNVSIVSLKKALAGNASAEIARIALPQQDGRPLRPKGSAITADGKYALITAGAGSPPFADETGLLFIIDLESYDIVSTVTGVGHSPYGVAILYR</sequence>
<dbReference type="Proteomes" id="UP001642464">
    <property type="component" value="Unassembled WGS sequence"/>
</dbReference>
<feature type="transmembrane region" description="Helical" evidence="1">
    <location>
        <begin position="56"/>
        <end position="76"/>
    </location>
</feature>
<dbReference type="InterPro" id="IPR015943">
    <property type="entry name" value="WD40/YVTN_repeat-like_dom_sf"/>
</dbReference>
<dbReference type="PANTHER" id="PTHR37301">
    <property type="entry name" value="DNA-BINDING PROTEIN-RELATED"/>
    <property type="match status" value="1"/>
</dbReference>
<keyword evidence="1" id="KW-0812">Transmembrane</keyword>
<evidence type="ECO:0000313" key="3">
    <source>
        <dbReference type="EMBL" id="CAK9039411.1"/>
    </source>
</evidence>
<evidence type="ECO:0000259" key="2">
    <source>
        <dbReference type="PROSITE" id="PS50943"/>
    </source>
</evidence>
<accession>A0ABP0LKW3</accession>
<dbReference type="PANTHER" id="PTHR37301:SF1">
    <property type="entry name" value="DNA-BINDING PROTEIN"/>
    <property type="match status" value="1"/>
</dbReference>
<feature type="domain" description="HTH cro/C1-type" evidence="2">
    <location>
        <begin position="109"/>
        <end position="158"/>
    </location>
</feature>
<dbReference type="InterPro" id="IPR001387">
    <property type="entry name" value="Cro/C1-type_HTH"/>
</dbReference>
<dbReference type="Pfam" id="PF13443">
    <property type="entry name" value="HTH_26"/>
    <property type="match status" value="1"/>
</dbReference>
<keyword evidence="1" id="KW-1133">Transmembrane helix</keyword>
<dbReference type="SUPFAM" id="SSF75011">
    <property type="entry name" value="3-carboxy-cis,cis-mucoante lactonizing enzyme"/>
    <property type="match status" value="1"/>
</dbReference>
<dbReference type="Gene3D" id="1.10.260.40">
    <property type="entry name" value="lambda repressor-like DNA-binding domains"/>
    <property type="match status" value="1"/>
</dbReference>
<evidence type="ECO:0000313" key="4">
    <source>
        <dbReference type="Proteomes" id="UP001642464"/>
    </source>
</evidence>
<keyword evidence="1" id="KW-0472">Membrane</keyword>
<name>A0ABP0LKW3_9DINO</name>
<dbReference type="PROSITE" id="PS50943">
    <property type="entry name" value="HTH_CROC1"/>
    <property type="match status" value="1"/>
</dbReference>
<dbReference type="InterPro" id="IPR010982">
    <property type="entry name" value="Lambda_DNA-bd_dom_sf"/>
</dbReference>
<proteinExistence type="predicted"/>
<dbReference type="SMART" id="SM00530">
    <property type="entry name" value="HTH_XRE"/>
    <property type="match status" value="1"/>
</dbReference>
<dbReference type="Gene3D" id="2.130.10.10">
    <property type="entry name" value="YVTN repeat-like/Quinoprotein amine dehydrogenase"/>
    <property type="match status" value="1"/>
</dbReference>
<dbReference type="CDD" id="cd00093">
    <property type="entry name" value="HTH_XRE"/>
    <property type="match status" value="1"/>
</dbReference>
<protein>
    <submittedName>
        <fullName evidence="3">Uncharacterized HTH-type transcriptional regulator YozG</fullName>
    </submittedName>
</protein>
<organism evidence="3 4">
    <name type="scientific">Durusdinium trenchii</name>
    <dbReference type="NCBI Taxonomy" id="1381693"/>
    <lineage>
        <taxon>Eukaryota</taxon>
        <taxon>Sar</taxon>
        <taxon>Alveolata</taxon>
        <taxon>Dinophyceae</taxon>
        <taxon>Suessiales</taxon>
        <taxon>Symbiodiniaceae</taxon>
        <taxon>Durusdinium</taxon>
    </lineage>
</organism>
<reference evidence="3 4" key="1">
    <citation type="submission" date="2024-02" db="EMBL/GenBank/DDBJ databases">
        <authorList>
            <person name="Chen Y."/>
            <person name="Shah S."/>
            <person name="Dougan E. K."/>
            <person name="Thang M."/>
            <person name="Chan C."/>
        </authorList>
    </citation>
    <scope>NUCLEOTIDE SEQUENCE [LARGE SCALE GENOMIC DNA]</scope>
</reference>
<evidence type="ECO:0000256" key="1">
    <source>
        <dbReference type="SAM" id="Phobius"/>
    </source>
</evidence>
<feature type="transmembrane region" description="Helical" evidence="1">
    <location>
        <begin position="7"/>
        <end position="30"/>
    </location>
</feature>
<dbReference type="SUPFAM" id="SSF47413">
    <property type="entry name" value="lambda repressor-like DNA-binding domains"/>
    <property type="match status" value="1"/>
</dbReference>
<comment type="caution">
    <text evidence="3">The sequence shown here is derived from an EMBL/GenBank/DDBJ whole genome shotgun (WGS) entry which is preliminary data.</text>
</comment>
<feature type="transmembrane region" description="Helical" evidence="1">
    <location>
        <begin position="171"/>
        <end position="189"/>
    </location>
</feature>
<keyword evidence="4" id="KW-1185">Reference proteome</keyword>
<dbReference type="EMBL" id="CAXAMM010016668">
    <property type="protein sequence ID" value="CAK9039411.1"/>
    <property type="molecule type" value="Genomic_DNA"/>
</dbReference>